<reference evidence="3 4" key="1">
    <citation type="submission" date="2018-10" db="EMBL/GenBank/DDBJ databases">
        <authorList>
            <person name="Jung H.S."/>
            <person name="Jeon C.O."/>
        </authorList>
    </citation>
    <scope>NUCLEOTIDE SEQUENCE [LARGE SCALE GENOMIC DNA]</scope>
    <source>
        <strain evidence="3 4">MA-7-27</strain>
    </source>
</reference>
<dbReference type="Pfam" id="PF06230">
    <property type="entry name" value="LpxI_C"/>
    <property type="match status" value="1"/>
</dbReference>
<proteinExistence type="predicted"/>
<evidence type="ECO:0000259" key="1">
    <source>
        <dbReference type="Pfam" id="PF06230"/>
    </source>
</evidence>
<comment type="caution">
    <text evidence="3">The sequence shown here is derived from an EMBL/GenBank/DDBJ whole genome shotgun (WGS) entry which is preliminary data.</text>
</comment>
<dbReference type="OrthoDB" id="9789836at2"/>
<dbReference type="AlphaFoldDB" id="A0A3L9Y546"/>
<dbReference type="Proteomes" id="UP000281343">
    <property type="component" value="Unassembled WGS sequence"/>
</dbReference>
<gene>
    <name evidence="3" type="ORF">D9R08_09875</name>
</gene>
<dbReference type="Gene3D" id="3.40.50.20">
    <property type="match status" value="1"/>
</dbReference>
<feature type="domain" description="LpxI N-terminal" evidence="2">
    <location>
        <begin position="4"/>
        <end position="125"/>
    </location>
</feature>
<evidence type="ECO:0000313" key="3">
    <source>
        <dbReference type="EMBL" id="RMA42398.1"/>
    </source>
</evidence>
<dbReference type="PANTHER" id="PTHR39962:SF1">
    <property type="entry name" value="LPXI FAMILY PROTEIN"/>
    <property type="match status" value="1"/>
</dbReference>
<accession>A0A3L9Y546</accession>
<dbReference type="InterPro" id="IPR043167">
    <property type="entry name" value="LpxI_C_sf"/>
</dbReference>
<protein>
    <submittedName>
        <fullName evidence="3">LpxI family protein</fullName>
    </submittedName>
</protein>
<dbReference type="PANTHER" id="PTHR39962">
    <property type="entry name" value="BLL4848 PROTEIN"/>
    <property type="match status" value="1"/>
</dbReference>
<name>A0A3L9Y546_9RHOB</name>
<dbReference type="InterPro" id="IPR041255">
    <property type="entry name" value="LpxI_N"/>
</dbReference>
<keyword evidence="4" id="KW-1185">Reference proteome</keyword>
<organism evidence="3 4">
    <name type="scientific">Rhodophyticola porphyridii</name>
    <dbReference type="NCBI Taxonomy" id="1852017"/>
    <lineage>
        <taxon>Bacteria</taxon>
        <taxon>Pseudomonadati</taxon>
        <taxon>Pseudomonadota</taxon>
        <taxon>Alphaproteobacteria</taxon>
        <taxon>Rhodobacterales</taxon>
        <taxon>Roseobacteraceae</taxon>
        <taxon>Rhodophyticola</taxon>
    </lineage>
</organism>
<dbReference type="Pfam" id="PF17930">
    <property type="entry name" value="LpxI_N"/>
    <property type="match status" value="1"/>
</dbReference>
<feature type="domain" description="LpxI C-terminal" evidence="1">
    <location>
        <begin position="136"/>
        <end position="257"/>
    </location>
</feature>
<evidence type="ECO:0000313" key="4">
    <source>
        <dbReference type="Proteomes" id="UP000281343"/>
    </source>
</evidence>
<dbReference type="InterPro" id="IPR010415">
    <property type="entry name" value="LpxI_C"/>
</dbReference>
<evidence type="ECO:0000259" key="2">
    <source>
        <dbReference type="Pfam" id="PF17930"/>
    </source>
</evidence>
<dbReference type="EMBL" id="RCNT01000004">
    <property type="protein sequence ID" value="RMA42398.1"/>
    <property type="molecule type" value="Genomic_DNA"/>
</dbReference>
<dbReference type="RefSeq" id="WP_121897878.1">
    <property type="nucleotide sequence ID" value="NZ_RCNT01000004.1"/>
</dbReference>
<dbReference type="InterPro" id="IPR053174">
    <property type="entry name" value="LpxI"/>
</dbReference>
<sequence>MARAIIAGAGTLPALLLKAGPAHLVAFEGVEITCGGAPVIPARFEQLGHLFGALRAEGIDELCLAGAMSRPRFDPSALDEETKALMPRLMAAMGQGDDGLLSSVISLLEDEGFAVRAAHELRPDLVAGEGGLAGIPTERQLADAARARAVLAALGPLDVGQGAIVASGQVLGIETLQGTDAMLDFVGRTRPGSRGVLVKRPKRGQDLRVDMPVIGPDTVRGAADAGLAGIEIAAGGVLLLERRAVLAEAEARDVAIWATP</sequence>
<dbReference type="Gene3D" id="3.40.140.80">
    <property type="match status" value="1"/>
</dbReference>